<dbReference type="RefSeq" id="WP_203930757.1">
    <property type="nucleotide sequence ID" value="NZ_BOPH01000083.1"/>
</dbReference>
<dbReference type="PROSITE" id="PS50110">
    <property type="entry name" value="RESPONSE_REGULATORY"/>
    <property type="match status" value="1"/>
</dbReference>
<dbReference type="InterPro" id="IPR036388">
    <property type="entry name" value="WH-like_DNA-bd_sf"/>
</dbReference>
<dbReference type="PANTHER" id="PTHR48111:SF36">
    <property type="entry name" value="TRANSCRIPTIONAL REGULATORY PROTEIN CUTR"/>
    <property type="match status" value="1"/>
</dbReference>
<organism evidence="10 11">
    <name type="scientific">Virgisporangium ochraceum</name>
    <dbReference type="NCBI Taxonomy" id="65505"/>
    <lineage>
        <taxon>Bacteria</taxon>
        <taxon>Bacillati</taxon>
        <taxon>Actinomycetota</taxon>
        <taxon>Actinomycetes</taxon>
        <taxon>Micromonosporales</taxon>
        <taxon>Micromonosporaceae</taxon>
        <taxon>Virgisporangium</taxon>
    </lineage>
</organism>
<dbReference type="Gene3D" id="3.40.50.2300">
    <property type="match status" value="1"/>
</dbReference>
<dbReference type="InterPro" id="IPR001789">
    <property type="entry name" value="Sig_transdc_resp-reg_receiver"/>
</dbReference>
<evidence type="ECO:0000256" key="6">
    <source>
        <dbReference type="PROSITE-ProRule" id="PRU00169"/>
    </source>
</evidence>
<dbReference type="Pfam" id="PF00486">
    <property type="entry name" value="Trans_reg_C"/>
    <property type="match status" value="1"/>
</dbReference>
<feature type="domain" description="OmpR/PhoB-type" evidence="9">
    <location>
        <begin position="124"/>
        <end position="222"/>
    </location>
</feature>
<dbReference type="PANTHER" id="PTHR48111">
    <property type="entry name" value="REGULATOR OF RPOS"/>
    <property type="match status" value="1"/>
</dbReference>
<dbReference type="InterPro" id="IPR039420">
    <property type="entry name" value="WalR-like"/>
</dbReference>
<dbReference type="InterPro" id="IPR001867">
    <property type="entry name" value="OmpR/PhoB-type_DNA-bd"/>
</dbReference>
<dbReference type="CDD" id="cd00383">
    <property type="entry name" value="trans_reg_C"/>
    <property type="match status" value="1"/>
</dbReference>
<evidence type="ECO:0000256" key="7">
    <source>
        <dbReference type="PROSITE-ProRule" id="PRU01091"/>
    </source>
</evidence>
<evidence type="ECO:0000259" key="8">
    <source>
        <dbReference type="PROSITE" id="PS50110"/>
    </source>
</evidence>
<comment type="caution">
    <text evidence="10">The sequence shown here is derived from an EMBL/GenBank/DDBJ whole genome shotgun (WGS) entry which is preliminary data.</text>
</comment>
<proteinExistence type="predicted"/>
<feature type="DNA-binding region" description="OmpR/PhoB-type" evidence="7">
    <location>
        <begin position="124"/>
        <end position="222"/>
    </location>
</feature>
<dbReference type="GO" id="GO:0006355">
    <property type="term" value="P:regulation of DNA-templated transcription"/>
    <property type="evidence" value="ECO:0007669"/>
    <property type="project" value="InterPro"/>
</dbReference>
<keyword evidence="1 6" id="KW-0597">Phosphoprotein</keyword>
<dbReference type="GO" id="GO:0000976">
    <property type="term" value="F:transcription cis-regulatory region binding"/>
    <property type="evidence" value="ECO:0007669"/>
    <property type="project" value="TreeGrafter"/>
</dbReference>
<evidence type="ECO:0000256" key="4">
    <source>
        <dbReference type="ARBA" id="ARBA00023125"/>
    </source>
</evidence>
<feature type="modified residue" description="4-aspartylphosphate" evidence="6">
    <location>
        <position position="51"/>
    </location>
</feature>
<name>A0A8J3ZYI2_9ACTN</name>
<keyword evidence="2" id="KW-0902">Two-component regulatory system</keyword>
<dbReference type="FunFam" id="3.40.50.2300:FF:000001">
    <property type="entry name" value="DNA-binding response regulator PhoB"/>
    <property type="match status" value="1"/>
</dbReference>
<keyword evidence="11" id="KW-1185">Reference proteome</keyword>
<dbReference type="EMBL" id="BOPH01000083">
    <property type="protein sequence ID" value="GIJ70860.1"/>
    <property type="molecule type" value="Genomic_DNA"/>
</dbReference>
<keyword evidence="3" id="KW-0805">Transcription regulation</keyword>
<dbReference type="PROSITE" id="PS51755">
    <property type="entry name" value="OMPR_PHOB"/>
    <property type="match status" value="1"/>
</dbReference>
<keyword evidence="4 7" id="KW-0238">DNA-binding</keyword>
<reference evidence="10" key="1">
    <citation type="submission" date="2021-01" db="EMBL/GenBank/DDBJ databases">
        <title>Whole genome shotgun sequence of Virgisporangium ochraceum NBRC 16418.</title>
        <authorList>
            <person name="Komaki H."/>
            <person name="Tamura T."/>
        </authorList>
    </citation>
    <scope>NUCLEOTIDE SEQUENCE</scope>
    <source>
        <strain evidence="10">NBRC 16418</strain>
    </source>
</reference>
<dbReference type="SUPFAM" id="SSF52172">
    <property type="entry name" value="CheY-like"/>
    <property type="match status" value="1"/>
</dbReference>
<evidence type="ECO:0000256" key="1">
    <source>
        <dbReference type="ARBA" id="ARBA00022553"/>
    </source>
</evidence>
<evidence type="ECO:0000313" key="10">
    <source>
        <dbReference type="EMBL" id="GIJ70860.1"/>
    </source>
</evidence>
<dbReference type="GO" id="GO:0000156">
    <property type="term" value="F:phosphorelay response regulator activity"/>
    <property type="evidence" value="ECO:0007669"/>
    <property type="project" value="TreeGrafter"/>
</dbReference>
<dbReference type="Pfam" id="PF00072">
    <property type="entry name" value="Response_reg"/>
    <property type="match status" value="1"/>
</dbReference>
<feature type="domain" description="Response regulatory" evidence="8">
    <location>
        <begin position="2"/>
        <end position="116"/>
    </location>
</feature>
<dbReference type="Gene3D" id="6.10.250.690">
    <property type="match status" value="1"/>
</dbReference>
<dbReference type="GO" id="GO:0032993">
    <property type="term" value="C:protein-DNA complex"/>
    <property type="evidence" value="ECO:0007669"/>
    <property type="project" value="TreeGrafter"/>
</dbReference>
<accession>A0A8J3ZYI2</accession>
<dbReference type="FunFam" id="1.10.10.10:FF:000005">
    <property type="entry name" value="Two-component system response regulator"/>
    <property type="match status" value="1"/>
</dbReference>
<dbReference type="CDD" id="cd19935">
    <property type="entry name" value="REC_OmpR_CusR-like"/>
    <property type="match status" value="1"/>
</dbReference>
<dbReference type="AlphaFoldDB" id="A0A8J3ZYI2"/>
<evidence type="ECO:0000256" key="3">
    <source>
        <dbReference type="ARBA" id="ARBA00023015"/>
    </source>
</evidence>
<dbReference type="InterPro" id="IPR011006">
    <property type="entry name" value="CheY-like_superfamily"/>
</dbReference>
<dbReference type="GO" id="GO:0005829">
    <property type="term" value="C:cytosol"/>
    <property type="evidence" value="ECO:0007669"/>
    <property type="project" value="TreeGrafter"/>
</dbReference>
<evidence type="ECO:0000256" key="2">
    <source>
        <dbReference type="ARBA" id="ARBA00023012"/>
    </source>
</evidence>
<dbReference type="SMART" id="SM00448">
    <property type="entry name" value="REC"/>
    <property type="match status" value="1"/>
</dbReference>
<dbReference type="Gene3D" id="1.10.10.10">
    <property type="entry name" value="Winged helix-like DNA-binding domain superfamily/Winged helix DNA-binding domain"/>
    <property type="match status" value="1"/>
</dbReference>
<dbReference type="SMART" id="SM00862">
    <property type="entry name" value="Trans_reg_C"/>
    <property type="match status" value="1"/>
</dbReference>
<evidence type="ECO:0000313" key="11">
    <source>
        <dbReference type="Proteomes" id="UP000635606"/>
    </source>
</evidence>
<sequence length="224" mass="24953">MRILVVEDEPRLVANLRDGLRDDGYTVDTATDGRTGLMLAREGRHRAMILDLMLPRLNGYQVCAQLRREGSTLPILMLTAKDGEYDEAEALDTGADDYLTKPFSYVVLLARLRALLRRGGADRSSTVTVGDLHLEPATRRCRRGGVEIRLTSREFAVLECLARRPGRVVAKSEILDEVWDRGEDGDVNLVEVYVRGLRRKLDPPSGPRCIETVRGAGYRMVTGG</sequence>
<keyword evidence="5" id="KW-0804">Transcription</keyword>
<gene>
    <name evidence="10" type="ORF">Voc01_057770</name>
</gene>
<dbReference type="Proteomes" id="UP000635606">
    <property type="component" value="Unassembled WGS sequence"/>
</dbReference>
<evidence type="ECO:0000259" key="9">
    <source>
        <dbReference type="PROSITE" id="PS51755"/>
    </source>
</evidence>
<evidence type="ECO:0000256" key="5">
    <source>
        <dbReference type="ARBA" id="ARBA00023163"/>
    </source>
</evidence>
<protein>
    <submittedName>
        <fullName evidence="10">DNA-binding response regulator</fullName>
    </submittedName>
</protein>